<dbReference type="HOGENOM" id="CLU_2901252_0_0_5"/>
<accession>D5APV9</accession>
<dbReference type="AlphaFoldDB" id="D5APV9"/>
<dbReference type="Pfam" id="PF12728">
    <property type="entry name" value="HTH_17"/>
    <property type="match status" value="1"/>
</dbReference>
<evidence type="ECO:0000259" key="1">
    <source>
        <dbReference type="Pfam" id="PF12728"/>
    </source>
</evidence>
<dbReference type="Proteomes" id="UP000002361">
    <property type="component" value="Chromosome"/>
</dbReference>
<reference key="1">
    <citation type="submission" date="2008-12" db="EMBL/GenBank/DDBJ databases">
        <title>Complete genome sequence of Rhodobacter capsulatus SB1003.</title>
        <authorList>
            <person name="Strnad H."/>
            <person name="Lapidus A."/>
            <person name="Vlcek C."/>
            <person name="Ulbrich P."/>
            <person name="Paces J."/>
            <person name="Maltsev N."/>
            <person name="Kumar V."/>
            <person name="Kogan Y."/>
            <person name="Milgram A."/>
            <person name="Rebrekov D."/>
            <person name="Mazur M."/>
            <person name="Cox R."/>
            <person name="Kyrpides N."/>
            <person name="Kolar M."/>
            <person name="Sachova J."/>
            <person name="Ridl J."/>
            <person name="Ivanova N."/>
            <person name="Kapatral V."/>
            <person name="Los T."/>
            <person name="Lykidis A."/>
            <person name="Mikhailova N."/>
            <person name="Reznik G."/>
            <person name="Vasieva O."/>
            <person name="Fonstein M."/>
            <person name="Paces V."/>
            <person name="Haselkorn R."/>
        </authorList>
    </citation>
    <scope>NUCLEOTIDE SEQUENCE</scope>
    <source>
        <strain>SB1003</strain>
    </source>
</reference>
<feature type="domain" description="Helix-turn-helix" evidence="1">
    <location>
        <begin position="6"/>
        <end position="53"/>
    </location>
</feature>
<keyword evidence="3" id="KW-1185">Reference proteome</keyword>
<evidence type="ECO:0000313" key="3">
    <source>
        <dbReference type="Proteomes" id="UP000002361"/>
    </source>
</evidence>
<organism evidence="2 3">
    <name type="scientific">Rhodobacter capsulatus (strain ATCC BAA-309 / NBRC 16581 / SB1003)</name>
    <dbReference type="NCBI Taxonomy" id="272942"/>
    <lineage>
        <taxon>Bacteria</taxon>
        <taxon>Pseudomonadati</taxon>
        <taxon>Pseudomonadota</taxon>
        <taxon>Alphaproteobacteria</taxon>
        <taxon>Rhodobacterales</taxon>
        <taxon>Rhodobacter group</taxon>
        <taxon>Rhodobacter</taxon>
    </lineage>
</organism>
<keyword evidence="2" id="KW-0238">DNA-binding</keyword>
<dbReference type="InterPro" id="IPR041657">
    <property type="entry name" value="HTH_17"/>
</dbReference>
<sequence>MTTPIFLTVNEAREVLRLGRSKFYELVSAGEIRLSKIHGKSLVAKIELDRYVATLLPTDTAA</sequence>
<proteinExistence type="predicted"/>
<dbReference type="NCBIfam" id="TIGR01764">
    <property type="entry name" value="excise"/>
    <property type="match status" value="1"/>
</dbReference>
<dbReference type="EMBL" id="CP001312">
    <property type="protein sequence ID" value="ADE86678.1"/>
    <property type="molecule type" value="Genomic_DNA"/>
</dbReference>
<dbReference type="KEGG" id="rcp:RCAP_rcc02951"/>
<name>D5APV9_RHOCB</name>
<reference evidence="2 3" key="2">
    <citation type="journal article" date="2010" name="J. Bacteriol.">
        <title>Complete genome sequence of the photosynthetic purple nonsulfur bacterium Rhodobacter capsulatus SB 1003.</title>
        <authorList>
            <person name="Strnad H."/>
            <person name="Lapidus A."/>
            <person name="Paces J."/>
            <person name="Ulbrich P."/>
            <person name="Vlcek C."/>
            <person name="Paces V."/>
            <person name="Haselkorn R."/>
        </authorList>
    </citation>
    <scope>NUCLEOTIDE SEQUENCE [LARGE SCALE GENOMIC DNA]</scope>
    <source>
        <strain evidence="3">ATCC BAA-309 / NBRC 16581 / SB1003</strain>
    </source>
</reference>
<dbReference type="STRING" id="272942.RCAP_rcc02951"/>
<protein>
    <submittedName>
        <fullName evidence="2">Excisionase, DNA-binding domain protein</fullName>
    </submittedName>
</protein>
<dbReference type="OrthoDB" id="7874861at2"/>
<dbReference type="InterPro" id="IPR010093">
    <property type="entry name" value="SinI_DNA-bd"/>
</dbReference>
<dbReference type="RefSeq" id="WP_013068651.1">
    <property type="nucleotide sequence ID" value="NC_014034.1"/>
</dbReference>
<evidence type="ECO:0000313" key="2">
    <source>
        <dbReference type="EMBL" id="ADE86678.1"/>
    </source>
</evidence>
<gene>
    <name evidence="2" type="ordered locus">RCAP_rcc02951</name>
</gene>
<dbReference type="GO" id="GO:0003677">
    <property type="term" value="F:DNA binding"/>
    <property type="evidence" value="ECO:0007669"/>
    <property type="project" value="UniProtKB-KW"/>
</dbReference>
<dbReference type="GeneID" id="31491745"/>